<feature type="region of interest" description="Disordered" evidence="1">
    <location>
        <begin position="26"/>
        <end position="57"/>
    </location>
</feature>
<organism evidence="2 3">
    <name type="scientific">Trichinella nativa</name>
    <dbReference type="NCBI Taxonomy" id="6335"/>
    <lineage>
        <taxon>Eukaryota</taxon>
        <taxon>Metazoa</taxon>
        <taxon>Ecdysozoa</taxon>
        <taxon>Nematoda</taxon>
        <taxon>Enoplea</taxon>
        <taxon>Dorylaimia</taxon>
        <taxon>Trichinellida</taxon>
        <taxon>Trichinellidae</taxon>
        <taxon>Trichinella</taxon>
    </lineage>
</organism>
<reference evidence="2 3" key="1">
    <citation type="submission" date="2015-05" db="EMBL/GenBank/DDBJ databases">
        <title>Evolution of Trichinella species and genotypes.</title>
        <authorList>
            <person name="Korhonen P.K."/>
            <person name="Edoardo P."/>
            <person name="Giuseppe L.R."/>
            <person name="Gasser R.B."/>
        </authorList>
    </citation>
    <scope>NUCLEOTIDE SEQUENCE [LARGE SCALE GENOMIC DNA]</scope>
    <source>
        <strain evidence="2">ISS10</strain>
    </source>
</reference>
<feature type="region of interest" description="Disordered" evidence="1">
    <location>
        <begin position="63"/>
        <end position="82"/>
    </location>
</feature>
<sequence length="82" mass="8497">LAYGTVVYLRVETCAQPIESPTITKCHKVTGTHGGSGRSETGALPTGSAGSAGPLHHVFERQQGCSSMGKVSSQQWEAVGPK</sequence>
<comment type="caution">
    <text evidence="2">The sequence shown here is derived from an EMBL/GenBank/DDBJ whole genome shotgun (WGS) entry which is preliminary data.</text>
</comment>
<protein>
    <submittedName>
        <fullName evidence="2">Uncharacterized protein</fullName>
    </submittedName>
</protein>
<feature type="non-terminal residue" evidence="2">
    <location>
        <position position="1"/>
    </location>
</feature>
<accession>A0A0V1KJ83</accession>
<evidence type="ECO:0000256" key="1">
    <source>
        <dbReference type="SAM" id="MobiDB-lite"/>
    </source>
</evidence>
<feature type="non-terminal residue" evidence="2">
    <location>
        <position position="82"/>
    </location>
</feature>
<dbReference type="Proteomes" id="UP000054721">
    <property type="component" value="Unassembled WGS sequence"/>
</dbReference>
<feature type="compositionally biased region" description="Polar residues" evidence="1">
    <location>
        <begin position="63"/>
        <end position="76"/>
    </location>
</feature>
<evidence type="ECO:0000313" key="2">
    <source>
        <dbReference type="EMBL" id="KRZ46949.1"/>
    </source>
</evidence>
<proteinExistence type="predicted"/>
<gene>
    <name evidence="2" type="ORF">T02_5617</name>
</gene>
<dbReference type="AlphaFoldDB" id="A0A0V1KJ83"/>
<dbReference type="EMBL" id="JYDW01001729">
    <property type="protein sequence ID" value="KRZ46949.1"/>
    <property type="molecule type" value="Genomic_DNA"/>
</dbReference>
<name>A0A0V1KJ83_9BILA</name>
<keyword evidence="3" id="KW-1185">Reference proteome</keyword>
<evidence type="ECO:0000313" key="3">
    <source>
        <dbReference type="Proteomes" id="UP000054721"/>
    </source>
</evidence>